<organism evidence="8 9">
    <name type="scientific">Actinomadura physcomitrii</name>
    <dbReference type="NCBI Taxonomy" id="2650748"/>
    <lineage>
        <taxon>Bacteria</taxon>
        <taxon>Bacillati</taxon>
        <taxon>Actinomycetota</taxon>
        <taxon>Actinomycetes</taxon>
        <taxon>Streptosporangiales</taxon>
        <taxon>Thermomonosporaceae</taxon>
        <taxon>Actinomadura</taxon>
    </lineage>
</organism>
<dbReference type="AlphaFoldDB" id="A0A6I4MGB9"/>
<dbReference type="InterPro" id="IPR028082">
    <property type="entry name" value="Peripla_BP_I"/>
</dbReference>
<reference evidence="8" key="1">
    <citation type="submission" date="2019-12" db="EMBL/GenBank/DDBJ databases">
        <title>Actinomadura physcomitrii sp. nov., a novel actinomycete isolated from moss [Physcomitrium sphaericum (Ludw) Fuernr].</title>
        <authorList>
            <person name="Zhuang X."/>
        </authorList>
    </citation>
    <scope>NUCLEOTIDE SEQUENCE [LARGE SCALE GENOMIC DNA]</scope>
    <source>
        <strain evidence="8">LD22</strain>
    </source>
</reference>
<evidence type="ECO:0000256" key="1">
    <source>
        <dbReference type="ARBA" id="ARBA00022491"/>
    </source>
</evidence>
<proteinExistence type="predicted"/>
<keyword evidence="2" id="KW-0805">Transcription regulation</keyword>
<evidence type="ECO:0000256" key="3">
    <source>
        <dbReference type="ARBA" id="ARBA00023125"/>
    </source>
</evidence>
<dbReference type="Pfam" id="PF13377">
    <property type="entry name" value="Peripla_BP_3"/>
    <property type="match status" value="1"/>
</dbReference>
<keyword evidence="4" id="KW-0804">Transcription</keyword>
<evidence type="ECO:0000259" key="6">
    <source>
        <dbReference type="PROSITE" id="PS50932"/>
    </source>
</evidence>
<keyword evidence="3 8" id="KW-0238">DNA-binding</keyword>
<dbReference type="Pfam" id="PF00356">
    <property type="entry name" value="LacI"/>
    <property type="match status" value="1"/>
</dbReference>
<keyword evidence="1" id="KW-0678">Repressor</keyword>
<dbReference type="RefSeq" id="WP_151596157.1">
    <property type="nucleotide sequence ID" value="NZ_WBMS02000020.1"/>
</dbReference>
<dbReference type="SUPFAM" id="SSF47413">
    <property type="entry name" value="lambda repressor-like DNA-binding domains"/>
    <property type="match status" value="1"/>
</dbReference>
<dbReference type="Gene3D" id="1.10.260.40">
    <property type="entry name" value="lambda repressor-like DNA-binding domains"/>
    <property type="match status" value="1"/>
</dbReference>
<feature type="compositionally biased region" description="Basic and acidic residues" evidence="5">
    <location>
        <begin position="356"/>
        <end position="365"/>
    </location>
</feature>
<dbReference type="CDD" id="cd01392">
    <property type="entry name" value="HTH_LacI"/>
    <property type="match status" value="1"/>
</dbReference>
<accession>A0A6I4MGB9</accession>
<keyword evidence="9" id="KW-1185">Reference proteome</keyword>
<evidence type="ECO:0000256" key="5">
    <source>
        <dbReference type="SAM" id="MobiDB-lite"/>
    </source>
</evidence>
<dbReference type="CDD" id="cd06267">
    <property type="entry name" value="PBP1_LacI_sugar_binding-like"/>
    <property type="match status" value="1"/>
</dbReference>
<dbReference type="InterPro" id="IPR001387">
    <property type="entry name" value="Cro/C1-type_HTH"/>
</dbReference>
<dbReference type="InterPro" id="IPR010982">
    <property type="entry name" value="Lambda_DNA-bd_dom_sf"/>
</dbReference>
<evidence type="ECO:0000256" key="2">
    <source>
        <dbReference type="ARBA" id="ARBA00023015"/>
    </source>
</evidence>
<dbReference type="SUPFAM" id="SSF53822">
    <property type="entry name" value="Periplasmic binding protein-like I"/>
    <property type="match status" value="1"/>
</dbReference>
<feature type="domain" description="HTH cro/C1-type" evidence="7">
    <location>
        <begin position="10"/>
        <end position="33"/>
    </location>
</feature>
<dbReference type="InterPro" id="IPR046335">
    <property type="entry name" value="LacI/GalR-like_sensor"/>
</dbReference>
<dbReference type="Gene3D" id="3.40.50.2300">
    <property type="match status" value="2"/>
</dbReference>
<dbReference type="GO" id="GO:0003700">
    <property type="term" value="F:DNA-binding transcription factor activity"/>
    <property type="evidence" value="ECO:0007669"/>
    <property type="project" value="TreeGrafter"/>
</dbReference>
<dbReference type="InterPro" id="IPR000843">
    <property type="entry name" value="HTH_LacI"/>
</dbReference>
<dbReference type="EMBL" id="WBMS02000020">
    <property type="protein sequence ID" value="MWA03625.1"/>
    <property type="molecule type" value="Genomic_DNA"/>
</dbReference>
<feature type="region of interest" description="Disordered" evidence="5">
    <location>
        <begin position="342"/>
        <end position="365"/>
    </location>
</feature>
<evidence type="ECO:0000313" key="9">
    <source>
        <dbReference type="Proteomes" id="UP000462055"/>
    </source>
</evidence>
<dbReference type="PANTHER" id="PTHR30146:SF148">
    <property type="entry name" value="HTH-TYPE TRANSCRIPTIONAL REPRESSOR PURR-RELATED"/>
    <property type="match status" value="1"/>
</dbReference>
<dbReference type="SMART" id="SM00354">
    <property type="entry name" value="HTH_LACI"/>
    <property type="match status" value="1"/>
</dbReference>
<evidence type="ECO:0000313" key="8">
    <source>
        <dbReference type="EMBL" id="MWA03625.1"/>
    </source>
</evidence>
<feature type="domain" description="HTH lacI-type" evidence="6">
    <location>
        <begin position="10"/>
        <end position="65"/>
    </location>
</feature>
<dbReference type="GO" id="GO:0000976">
    <property type="term" value="F:transcription cis-regulatory region binding"/>
    <property type="evidence" value="ECO:0007669"/>
    <property type="project" value="TreeGrafter"/>
</dbReference>
<gene>
    <name evidence="8" type="ORF">F8568_025215</name>
</gene>
<evidence type="ECO:0000259" key="7">
    <source>
        <dbReference type="PROSITE" id="PS50943"/>
    </source>
</evidence>
<dbReference type="Proteomes" id="UP000462055">
    <property type="component" value="Unassembled WGS sequence"/>
</dbReference>
<protein>
    <submittedName>
        <fullName evidence="8">LacI family DNA-binding transcriptional regulator</fullName>
    </submittedName>
</protein>
<name>A0A6I4MGB9_9ACTN</name>
<comment type="caution">
    <text evidence="8">The sequence shown here is derived from an EMBL/GenBank/DDBJ whole genome shotgun (WGS) entry which is preliminary data.</text>
</comment>
<dbReference type="PROSITE" id="PS50932">
    <property type="entry name" value="HTH_LACI_2"/>
    <property type="match status" value="1"/>
</dbReference>
<sequence length="365" mass="38801">MTANPRGGRLTQAEIARIAGVSQATVSLVVNGRDEALTDDTRERVRAAIERTGYVANPIARVLAGGRNKLLGVHTFEKVFPLNGDDFYFPFLLGIEEEAESLGYDLLMFTSSGEQRRIFVDGRSRLNLADGALLLGRTPDMAEVAELARLGYPFVFIGHREIPGQALSYVAADYTDATAAVTRRLLELGHRRLAYLRLDAGGGQPGADRVAGYQLAARSARLGPAATPLWDVSGVDEAGAVLGDALDHGITALLVEQQILAEALAAACAARSVSIPADISVAVLGDTIGVRGSETDWSGFQVPKREMGAAATRLLIDQLEERVSRPHVESIACRPVEGSSIGPVKTPLAGGAAVPEPRRNRSITE</sequence>
<dbReference type="PANTHER" id="PTHR30146">
    <property type="entry name" value="LACI-RELATED TRANSCRIPTIONAL REPRESSOR"/>
    <property type="match status" value="1"/>
</dbReference>
<evidence type="ECO:0000256" key="4">
    <source>
        <dbReference type="ARBA" id="ARBA00023163"/>
    </source>
</evidence>
<dbReference type="PROSITE" id="PS50943">
    <property type="entry name" value="HTH_CROC1"/>
    <property type="match status" value="1"/>
</dbReference>